<dbReference type="Proteomes" id="UP000886217">
    <property type="component" value="Unassembled WGS sequence"/>
</dbReference>
<dbReference type="AlphaFoldDB" id="A0A7C5NUY6"/>
<dbReference type="EMBL" id="DRTU01000142">
    <property type="protein sequence ID" value="HHI00464.1"/>
    <property type="molecule type" value="Genomic_DNA"/>
</dbReference>
<evidence type="ECO:0000256" key="1">
    <source>
        <dbReference type="SAM" id="MobiDB-lite"/>
    </source>
</evidence>
<organism evidence="2">
    <name type="scientific">Thermococcus litoralis</name>
    <dbReference type="NCBI Taxonomy" id="2265"/>
    <lineage>
        <taxon>Archaea</taxon>
        <taxon>Methanobacteriati</taxon>
        <taxon>Methanobacteriota</taxon>
        <taxon>Thermococci</taxon>
        <taxon>Thermococcales</taxon>
        <taxon>Thermococcaceae</taxon>
        <taxon>Thermococcus</taxon>
    </lineage>
</organism>
<feature type="compositionally biased region" description="Basic and acidic residues" evidence="1">
    <location>
        <begin position="121"/>
        <end position="133"/>
    </location>
</feature>
<proteinExistence type="predicted"/>
<gene>
    <name evidence="2" type="ORF">ENL40_03160</name>
</gene>
<name>A0A7C5NUY6_THELI</name>
<comment type="caution">
    <text evidence="2">The sequence shown here is derived from an EMBL/GenBank/DDBJ whole genome shotgun (WGS) entry which is preliminary data.</text>
</comment>
<sequence>TKEERSIRESIVRKIMKEMHMSKLEAIETMQIFEAIFANNPDVAAHIAVFLDLGDKEIEFLTGDKEKAAKIKGKMLSIHRKLKETKTELEVRIEEIKAESVEEAIEEESEEGKEEEEIKEVEEKEQPAKEEKGKKAKQATLFDFIKSKSRKS</sequence>
<feature type="compositionally biased region" description="Acidic residues" evidence="1">
    <location>
        <begin position="101"/>
        <end position="120"/>
    </location>
</feature>
<feature type="region of interest" description="Disordered" evidence="1">
    <location>
        <begin position="100"/>
        <end position="136"/>
    </location>
</feature>
<protein>
    <submittedName>
        <fullName evidence="2">Replication factor C large subunit</fullName>
    </submittedName>
</protein>
<accession>A0A7C5NUY6</accession>
<feature type="non-terminal residue" evidence="2">
    <location>
        <position position="1"/>
    </location>
</feature>
<reference evidence="2" key="1">
    <citation type="journal article" date="2020" name="mSystems">
        <title>Genome- and Community-Level Interaction Insights into Carbon Utilization and Element Cycling Functions of Hydrothermarchaeota in Hydrothermal Sediment.</title>
        <authorList>
            <person name="Zhou Z."/>
            <person name="Liu Y."/>
            <person name="Xu W."/>
            <person name="Pan J."/>
            <person name="Luo Z.H."/>
            <person name="Li M."/>
        </authorList>
    </citation>
    <scope>NUCLEOTIDE SEQUENCE [LARGE SCALE GENOMIC DNA]</scope>
    <source>
        <strain evidence="2">HyVt-93</strain>
    </source>
</reference>
<evidence type="ECO:0000313" key="2">
    <source>
        <dbReference type="EMBL" id="HHI00464.1"/>
    </source>
</evidence>